<dbReference type="Pfam" id="PF17168">
    <property type="entry name" value="DUF5127"/>
    <property type="match status" value="1"/>
</dbReference>
<protein>
    <submittedName>
        <fullName evidence="4">DUF4965 domain-containing protein</fullName>
    </submittedName>
</protein>
<name>A0A9X1Y1L8_9BACL</name>
<organism evidence="4 5">
    <name type="scientific">Paenibacillus mellifer</name>
    <dbReference type="NCBI Taxonomy" id="2937794"/>
    <lineage>
        <taxon>Bacteria</taxon>
        <taxon>Bacillati</taxon>
        <taxon>Bacillota</taxon>
        <taxon>Bacilli</taxon>
        <taxon>Bacillales</taxon>
        <taxon>Paenibacillaceae</taxon>
        <taxon>Paenibacillus</taxon>
    </lineage>
</organism>
<sequence>MNTKLRPPAVPLVTIDPYFSVWSMADRLTDDFTRHWTGRRQAFTGLIHIDGVAWRFAGRVESNPERYYTEPEAMNQTGLEVTPLSTRYQFEAGGVGLDVIFTSPLLPDDLELLSRPASYVSFRVRSLNGRPHQVRLYVDVTGEWCVNETDQAIIWQQEVQGDLTVLQVRHAEQKPLHVSGDDQRIDWGTFMLAVKQSPDVRTYLEQAQVRKQFVREGDIRLHEDKAPIAQPQSVRDAELVMACVWELGEVTGTEEKSQLLVLAYDDVYAIEYFGRPLEAYWKKDGKTVATLLDEAFRDYPDLMVRCETFDAKLREDAVHAGGDKYADILSLSFRQAIAAHKLVRDLEGQVLFMSKECFSNGCIATVDVSYPSIPLFLLYQPELVRGMMRPIFKYAASDAWEFEFAPHDVGQYPLANGQVYGENKLEGQMPVEECGNMLVMAAAVTLADGNTNFVLEHRELLAKWADYLVEHGLDPENQLCTDDFAGHLARNANLSVKAVMGVASYGLLCGLLGEAEAAERYRQAASDMARKWESLAADPTDESHTVLAFGQPGSWSLKYNLVWDGIFGTGLFGEETIRREVVWYVGKRERYGTPLDNRAAYTKADWLVWAGTLAESREDFERIIAPLWTFLNETRDRVPFTDWYDTKTSAQIGFQHRTVVGGLYIKLLKDRGWERA</sequence>
<dbReference type="RefSeq" id="WP_248553306.1">
    <property type="nucleotide sequence ID" value="NZ_JALPRK010000022.1"/>
</dbReference>
<dbReference type="GO" id="GO:0005975">
    <property type="term" value="P:carbohydrate metabolic process"/>
    <property type="evidence" value="ECO:0007669"/>
    <property type="project" value="InterPro"/>
</dbReference>
<dbReference type="Proteomes" id="UP001139534">
    <property type="component" value="Unassembled WGS sequence"/>
</dbReference>
<dbReference type="SUPFAM" id="SSF48208">
    <property type="entry name" value="Six-hairpin glycosidases"/>
    <property type="match status" value="1"/>
</dbReference>
<evidence type="ECO:0000259" key="1">
    <source>
        <dbReference type="Pfam" id="PF16334"/>
    </source>
</evidence>
<evidence type="ECO:0000259" key="3">
    <source>
        <dbReference type="Pfam" id="PF17168"/>
    </source>
</evidence>
<dbReference type="InterPro" id="IPR032514">
    <property type="entry name" value="GtaA_central"/>
</dbReference>
<feature type="domain" description="DUF4964" evidence="1">
    <location>
        <begin position="3"/>
        <end position="60"/>
    </location>
</feature>
<evidence type="ECO:0000259" key="2">
    <source>
        <dbReference type="Pfam" id="PF16335"/>
    </source>
</evidence>
<accession>A0A9X1Y1L8</accession>
<feature type="domain" description="Glutaminase A N-terminal" evidence="3">
    <location>
        <begin position="85"/>
        <end position="316"/>
    </location>
</feature>
<evidence type="ECO:0000313" key="5">
    <source>
        <dbReference type="Proteomes" id="UP001139534"/>
    </source>
</evidence>
<keyword evidence="5" id="KW-1185">Reference proteome</keyword>
<dbReference type="InterPro" id="IPR008928">
    <property type="entry name" value="6-hairpin_glycosidase_sf"/>
</dbReference>
<dbReference type="PANTHER" id="PTHR31987:SF1">
    <property type="entry name" value="GLUTAMINASE A"/>
    <property type="match status" value="1"/>
</dbReference>
<dbReference type="Pfam" id="PF16335">
    <property type="entry name" value="GtaA_6_Hairpin"/>
    <property type="match status" value="1"/>
</dbReference>
<dbReference type="Pfam" id="PF16334">
    <property type="entry name" value="DUF4964"/>
    <property type="match status" value="1"/>
</dbReference>
<dbReference type="PANTHER" id="PTHR31987">
    <property type="entry name" value="GLUTAMINASE A-RELATED"/>
    <property type="match status" value="1"/>
</dbReference>
<comment type="caution">
    <text evidence="4">The sequence shown here is derived from an EMBL/GenBank/DDBJ whole genome shotgun (WGS) entry which is preliminary data.</text>
</comment>
<dbReference type="AlphaFoldDB" id="A0A9X1Y1L8"/>
<reference evidence="4" key="1">
    <citation type="submission" date="2022-04" db="EMBL/GenBank/DDBJ databases">
        <authorList>
            <person name="Seo M.-J."/>
        </authorList>
    </citation>
    <scope>NUCLEOTIDE SEQUENCE</scope>
    <source>
        <strain evidence="4">MBLB2552</strain>
    </source>
</reference>
<feature type="domain" description="Glutaminase A central" evidence="2">
    <location>
        <begin position="322"/>
        <end position="667"/>
    </location>
</feature>
<dbReference type="InterPro" id="IPR032515">
    <property type="entry name" value="DUF4964"/>
</dbReference>
<dbReference type="InterPro" id="IPR052743">
    <property type="entry name" value="Glutaminase_GtaA"/>
</dbReference>
<proteinExistence type="predicted"/>
<dbReference type="InterPro" id="IPR033433">
    <property type="entry name" value="GtaA_N"/>
</dbReference>
<evidence type="ECO:0000313" key="4">
    <source>
        <dbReference type="EMBL" id="MCK8489264.1"/>
    </source>
</evidence>
<gene>
    <name evidence="4" type="ORF">M0651_19000</name>
</gene>
<dbReference type="EMBL" id="JALPRK010000022">
    <property type="protein sequence ID" value="MCK8489264.1"/>
    <property type="molecule type" value="Genomic_DNA"/>
</dbReference>